<dbReference type="EMBL" id="AZBU02000001">
    <property type="protein sequence ID" value="TMS35002.1"/>
    <property type="molecule type" value="Genomic_DNA"/>
</dbReference>
<gene>
    <name evidence="1" type="ORF">L596_002489</name>
</gene>
<name>A0A4U8UPN2_STECR</name>
<sequence length="219" mass="25221">MFYNEENSSDPHVNVLVEEISDFCFKPDKPKRAKLVSAFISHKSKANISETSLDPESQLSQGYEAKTVVNLEKHEFKEYEVMTKDVNRVVLHRPFYTDLLKRCKRLFAEMGLCLSKLFLPCTTPSNFIISSHRRREELFNFYANRDAATTLNASSEVYWYGVPCIELSSEESPQSTLTCHNSYHMFITSHIDQCTHVNATNLSIAPIYPKHPFIQTQVL</sequence>
<accession>A0A4U8UPN2</accession>
<evidence type="ECO:0000313" key="1">
    <source>
        <dbReference type="EMBL" id="TMS35002.1"/>
    </source>
</evidence>
<reference evidence="1 2" key="1">
    <citation type="journal article" date="2015" name="Genome Biol.">
        <title>Comparative genomics of Steinernema reveals deeply conserved gene regulatory networks.</title>
        <authorList>
            <person name="Dillman A.R."/>
            <person name="Macchietto M."/>
            <person name="Porter C.F."/>
            <person name="Rogers A."/>
            <person name="Williams B."/>
            <person name="Antoshechkin I."/>
            <person name="Lee M.M."/>
            <person name="Goodwin Z."/>
            <person name="Lu X."/>
            <person name="Lewis E.E."/>
            <person name="Goodrich-Blair H."/>
            <person name="Stock S.P."/>
            <person name="Adams B.J."/>
            <person name="Sternberg P.W."/>
            <person name="Mortazavi A."/>
        </authorList>
    </citation>
    <scope>NUCLEOTIDE SEQUENCE [LARGE SCALE GENOMIC DNA]</scope>
    <source>
        <strain evidence="1 2">ALL</strain>
    </source>
</reference>
<organism evidence="1 2">
    <name type="scientific">Steinernema carpocapsae</name>
    <name type="common">Entomopathogenic nematode</name>
    <dbReference type="NCBI Taxonomy" id="34508"/>
    <lineage>
        <taxon>Eukaryota</taxon>
        <taxon>Metazoa</taxon>
        <taxon>Ecdysozoa</taxon>
        <taxon>Nematoda</taxon>
        <taxon>Chromadorea</taxon>
        <taxon>Rhabditida</taxon>
        <taxon>Tylenchina</taxon>
        <taxon>Panagrolaimomorpha</taxon>
        <taxon>Strongyloidoidea</taxon>
        <taxon>Steinernematidae</taxon>
        <taxon>Steinernema</taxon>
    </lineage>
</organism>
<comment type="caution">
    <text evidence="1">The sequence shown here is derived from an EMBL/GenBank/DDBJ whole genome shotgun (WGS) entry which is preliminary data.</text>
</comment>
<reference evidence="1 2" key="2">
    <citation type="journal article" date="2019" name="G3 (Bethesda)">
        <title>Hybrid Assembly of the Genome of the Entomopathogenic Nematode Steinernema carpocapsae Identifies the X-Chromosome.</title>
        <authorList>
            <person name="Serra L."/>
            <person name="Macchietto M."/>
            <person name="Macias-Munoz A."/>
            <person name="McGill C.J."/>
            <person name="Rodriguez I.M."/>
            <person name="Rodriguez B."/>
            <person name="Murad R."/>
            <person name="Mortazavi A."/>
        </authorList>
    </citation>
    <scope>NUCLEOTIDE SEQUENCE [LARGE SCALE GENOMIC DNA]</scope>
    <source>
        <strain evidence="1 2">ALL</strain>
    </source>
</reference>
<evidence type="ECO:0000313" key="2">
    <source>
        <dbReference type="Proteomes" id="UP000298663"/>
    </source>
</evidence>
<protein>
    <submittedName>
        <fullName evidence="1">Uncharacterized protein</fullName>
    </submittedName>
</protein>
<dbReference type="Proteomes" id="UP000298663">
    <property type="component" value="Unassembled WGS sequence"/>
</dbReference>
<dbReference type="AlphaFoldDB" id="A0A4U8UPN2"/>
<proteinExistence type="predicted"/>
<keyword evidence="2" id="KW-1185">Reference proteome</keyword>